<name>A0A0R2RJ16_9BACT</name>
<gene>
    <name evidence="3" type="ORF">ABR82_06095</name>
</gene>
<evidence type="ECO:0000313" key="4">
    <source>
        <dbReference type="Proteomes" id="UP000051269"/>
    </source>
</evidence>
<keyword evidence="2" id="KW-0472">Membrane</keyword>
<accession>A0A0R2RJ16</accession>
<proteinExistence type="predicted"/>
<dbReference type="Proteomes" id="UP000051269">
    <property type="component" value="Unassembled WGS sequence"/>
</dbReference>
<feature type="compositionally biased region" description="Basic and acidic residues" evidence="1">
    <location>
        <begin position="1"/>
        <end position="11"/>
    </location>
</feature>
<comment type="caution">
    <text evidence="3">The sequence shown here is derived from an EMBL/GenBank/DDBJ whole genome shotgun (WGS) entry which is preliminary data.</text>
</comment>
<evidence type="ECO:0000313" key="3">
    <source>
        <dbReference type="EMBL" id="KRO62599.1"/>
    </source>
</evidence>
<sequence length="205" mass="23029">MSRPRSTHDDQQDLPLPAGGPLEDISAELQNSQHALIQLQKQQQDLESRRRQLEELSTRRQELLIGQKNIRDNLLRGIVILERAEDQGRKEVEQMHETRQIFSEQLSQITNIDPSEWSATGIEEELSKSLAKVDQAKAIYTQSRAKIDALRGRDLDLGTEQPEGGETPSANTQDSFSTNFARGLAFNLPLIVALALGLILLQLLK</sequence>
<keyword evidence="2" id="KW-1133">Transmembrane helix</keyword>
<organism evidence="3 4">
    <name type="scientific">Verrucomicrobia subdivision 6 bacterium BACL9 MAG-120507-bin52</name>
    <dbReference type="NCBI Taxonomy" id="1655590"/>
    <lineage>
        <taxon>Bacteria</taxon>
        <taxon>Pseudomonadati</taxon>
        <taxon>Verrucomicrobiota</taxon>
        <taxon>Verrucomicrobiia</taxon>
        <taxon>Verrucomicrobiales</taxon>
        <taxon>Verrucomicrobia subdivision 6</taxon>
    </lineage>
</organism>
<dbReference type="AlphaFoldDB" id="A0A0R2RJ16"/>
<evidence type="ECO:0000256" key="1">
    <source>
        <dbReference type="SAM" id="MobiDB-lite"/>
    </source>
</evidence>
<dbReference type="EMBL" id="LIBO01000054">
    <property type="protein sequence ID" value="KRO62599.1"/>
    <property type="molecule type" value="Genomic_DNA"/>
</dbReference>
<evidence type="ECO:0000256" key="2">
    <source>
        <dbReference type="SAM" id="Phobius"/>
    </source>
</evidence>
<feature type="transmembrane region" description="Helical" evidence="2">
    <location>
        <begin position="184"/>
        <end position="204"/>
    </location>
</feature>
<protein>
    <submittedName>
        <fullName evidence="3">Uncharacterized protein</fullName>
    </submittedName>
</protein>
<keyword evidence="2" id="KW-0812">Transmembrane</keyword>
<reference evidence="3 4" key="1">
    <citation type="submission" date="2015-10" db="EMBL/GenBank/DDBJ databases">
        <title>Metagenome-Assembled Genomes uncover a global brackish microbiome.</title>
        <authorList>
            <person name="Hugerth L.W."/>
            <person name="Larsson J."/>
            <person name="Alneberg J."/>
            <person name="Lindh M.V."/>
            <person name="Legrand C."/>
            <person name="Pinhassi J."/>
            <person name="Andersson A.F."/>
        </authorList>
    </citation>
    <scope>NUCLEOTIDE SEQUENCE [LARGE SCALE GENOMIC DNA]</scope>
    <source>
        <strain evidence="3">BACL18 MAG-120507-bin52</strain>
    </source>
</reference>
<feature type="region of interest" description="Disordered" evidence="1">
    <location>
        <begin position="1"/>
        <end position="23"/>
    </location>
</feature>